<dbReference type="CDD" id="cd18186">
    <property type="entry name" value="BTB_POZ_ZBTB_KLHL-like"/>
    <property type="match status" value="1"/>
</dbReference>
<comment type="caution">
    <text evidence="2">The sequence shown here is derived from an EMBL/GenBank/DDBJ whole genome shotgun (WGS) entry which is preliminary data.</text>
</comment>
<dbReference type="Pfam" id="PF00651">
    <property type="entry name" value="BTB"/>
    <property type="match status" value="1"/>
</dbReference>
<dbReference type="SUPFAM" id="SSF54695">
    <property type="entry name" value="POZ domain"/>
    <property type="match status" value="1"/>
</dbReference>
<dbReference type="PROSITE" id="PS50097">
    <property type="entry name" value="BTB"/>
    <property type="match status" value="1"/>
</dbReference>
<dbReference type="SMART" id="SM00225">
    <property type="entry name" value="BTB"/>
    <property type="match status" value="1"/>
</dbReference>
<dbReference type="Proteomes" id="UP001556367">
    <property type="component" value="Unassembled WGS sequence"/>
</dbReference>
<keyword evidence="3" id="KW-1185">Reference proteome</keyword>
<dbReference type="EMBL" id="JASNQZ010000012">
    <property type="protein sequence ID" value="KAL0950274.1"/>
    <property type="molecule type" value="Genomic_DNA"/>
</dbReference>
<evidence type="ECO:0000259" key="1">
    <source>
        <dbReference type="PROSITE" id="PS50097"/>
    </source>
</evidence>
<feature type="domain" description="BTB" evidence="1">
    <location>
        <begin position="12"/>
        <end position="75"/>
    </location>
</feature>
<protein>
    <recommendedName>
        <fullName evidence="1">BTB domain-containing protein</fullName>
    </recommendedName>
</protein>
<gene>
    <name evidence="2" type="ORF">HGRIS_010254</name>
</gene>
<name>A0ABR3J3S0_9AGAR</name>
<dbReference type="Gene3D" id="3.30.710.10">
    <property type="entry name" value="Potassium Channel Kv1.1, Chain A"/>
    <property type="match status" value="1"/>
</dbReference>
<organism evidence="2 3">
    <name type="scientific">Hohenbuehelia grisea</name>
    <dbReference type="NCBI Taxonomy" id="104357"/>
    <lineage>
        <taxon>Eukaryota</taxon>
        <taxon>Fungi</taxon>
        <taxon>Dikarya</taxon>
        <taxon>Basidiomycota</taxon>
        <taxon>Agaricomycotina</taxon>
        <taxon>Agaricomycetes</taxon>
        <taxon>Agaricomycetidae</taxon>
        <taxon>Agaricales</taxon>
        <taxon>Pleurotineae</taxon>
        <taxon>Pleurotaceae</taxon>
        <taxon>Hohenbuehelia</taxon>
    </lineage>
</organism>
<proteinExistence type="predicted"/>
<accession>A0ABR3J3S0</accession>
<reference evidence="3" key="1">
    <citation type="submission" date="2024-06" db="EMBL/GenBank/DDBJ databases">
        <title>Multi-omics analyses provide insights into the biosynthesis of the anticancer antibiotic pleurotin in Hohenbuehelia grisea.</title>
        <authorList>
            <person name="Weaver J.A."/>
            <person name="Alberti F."/>
        </authorList>
    </citation>
    <scope>NUCLEOTIDE SEQUENCE [LARGE SCALE GENOMIC DNA]</scope>
    <source>
        <strain evidence="3">T-177</strain>
    </source>
</reference>
<sequence length="272" mass="30283">MPSMRDFHPPDCDVILASGDVEPIHFHAHRFILSAASPFFKSMFSLPQKPVNETSPVVQVSETHTTLDALLQFVYPVPDPEIASLDELVPILAAASKYDLTAPISALRKILVTPQFVETEPTRVYAIACRYELAAEARLASSHTLNVNVLDCPLSEDLKHISAYAYHQLLDLHRRRSRAAQALLQAPDGIKCMQCNGTAYSVYGQPKWWFEFETRAKEELAIRPTSAVIFEMPFLFDVASSAGCVRCPGSVLESHKFLAELKQKIDALPMTI</sequence>
<evidence type="ECO:0000313" key="3">
    <source>
        <dbReference type="Proteomes" id="UP001556367"/>
    </source>
</evidence>
<dbReference type="InterPro" id="IPR011333">
    <property type="entry name" value="SKP1/BTB/POZ_sf"/>
</dbReference>
<dbReference type="InterPro" id="IPR000210">
    <property type="entry name" value="BTB/POZ_dom"/>
</dbReference>
<evidence type="ECO:0000313" key="2">
    <source>
        <dbReference type="EMBL" id="KAL0950274.1"/>
    </source>
</evidence>